<dbReference type="InterPro" id="IPR004509">
    <property type="entry name" value="Competence_ComEA_HhH"/>
</dbReference>
<feature type="chain" id="PRO_5039593228" evidence="1">
    <location>
        <begin position="25"/>
        <end position="365"/>
    </location>
</feature>
<dbReference type="SUPFAM" id="SSF47781">
    <property type="entry name" value="RuvA domain 2-like"/>
    <property type="match status" value="1"/>
</dbReference>
<dbReference type="PATRIC" id="fig|572479.3.peg.410"/>
<dbReference type="Pfam" id="PF12836">
    <property type="entry name" value="HHH_3"/>
    <property type="match status" value="1"/>
</dbReference>
<proteinExistence type="predicted"/>
<evidence type="ECO:0000256" key="1">
    <source>
        <dbReference type="SAM" id="SignalP"/>
    </source>
</evidence>
<sequence>MKKKYFIYLILIILLLSFSLNTTAQNLKIHFIDVGQGDAILIEATAGQKILVDGGDRKNKITKNLIDYLKKQNIKKLDYLVSTHPHADHIGGLAAVIDNFEVKTVLDSGKVHTSKTYENYLLKIDQNQIDFQTPRQGDLIKLGKTKLRFLHPEVENNNYDLNNSSLVFVLEFGKHKFLFTGDIEKEVEKKLLKAYPNLKVTLVKAAHHGSKSSSFPALIQSLEPELVVIQVGADNKYGHPAAKVLKLYQKLNAKVYRNDLNGNLVLTSNGNNYTVKVEKNIKKNIQNQNSKQKINKKVKTSKELINLNTASVQDLTNLWGVGPATAAKIIKYRQQNGPFTQIEQIKKVKGISNTKFKKWQDKITI</sequence>
<keyword evidence="1" id="KW-0732">Signal</keyword>
<feature type="domain" description="Metallo-beta-lactamase" evidence="2">
    <location>
        <begin position="36"/>
        <end position="231"/>
    </location>
</feature>
<feature type="signal peptide" evidence="1">
    <location>
        <begin position="1"/>
        <end position="24"/>
    </location>
</feature>
<dbReference type="InterPro" id="IPR010994">
    <property type="entry name" value="RuvA_2-like"/>
</dbReference>
<accession>E3DNT4</accession>
<organism evidence="3 4">
    <name type="scientific">Halanaerobium praevalens (strain ATCC 33744 / DSM 2228 / GSL)</name>
    <dbReference type="NCBI Taxonomy" id="572479"/>
    <lineage>
        <taxon>Bacteria</taxon>
        <taxon>Bacillati</taxon>
        <taxon>Bacillota</taxon>
        <taxon>Clostridia</taxon>
        <taxon>Halanaerobiales</taxon>
        <taxon>Halanaerobiaceae</taxon>
        <taxon>Halanaerobium</taxon>
    </lineage>
</organism>
<reference evidence="3 4" key="2">
    <citation type="journal article" date="2011" name="Stand. Genomic Sci.">
        <title>Complete genome sequence of the extremely halophilic Halanaerobium praevalens type strain (GSL).</title>
        <authorList>
            <person name="Ivanova N."/>
            <person name="Sikorski J."/>
            <person name="Chertkov O."/>
            <person name="Nolan M."/>
            <person name="Lucas S."/>
            <person name="Hammon N."/>
            <person name="Deshpande S."/>
            <person name="Cheng J.F."/>
            <person name="Tapia R."/>
            <person name="Han C."/>
            <person name="Goodwin L."/>
            <person name="Pitluck S."/>
            <person name="Huntemann M."/>
            <person name="Liolios K."/>
            <person name="Pagani I."/>
            <person name="Mavromatis K."/>
            <person name="Ovchinikova G."/>
            <person name="Pati A."/>
            <person name="Chen A."/>
            <person name="Palaniappan K."/>
            <person name="Land M."/>
            <person name="Hauser L."/>
            <person name="Brambilla E.M."/>
            <person name="Kannan K.P."/>
            <person name="Rohde M."/>
            <person name="Tindall B.J."/>
            <person name="Goker M."/>
            <person name="Detter J.C."/>
            <person name="Woyke T."/>
            <person name="Bristow J."/>
            <person name="Eisen J.A."/>
            <person name="Markowitz V."/>
            <person name="Hugenholtz P."/>
            <person name="Kyrpides N.C."/>
            <person name="Klenk H.P."/>
            <person name="Lapidus A."/>
        </authorList>
    </citation>
    <scope>NUCLEOTIDE SEQUENCE [LARGE SCALE GENOMIC DNA]</scope>
    <source>
        <strain evidence="4">ATCC 33744 / DSM 2228 / GSL</strain>
    </source>
</reference>
<name>E3DNT4_HALPG</name>
<reference evidence="4" key="1">
    <citation type="submission" date="2010-10" db="EMBL/GenBank/DDBJ databases">
        <title>The complete genome of Halanaerobium praevalens DSM 2228.</title>
        <authorList>
            <consortium name="US DOE Joint Genome Institute (JGI-PGF)"/>
            <person name="Lucas S."/>
            <person name="Copeland A."/>
            <person name="Lapidus A."/>
            <person name="Glavina del Rio T."/>
            <person name="Dalin E."/>
            <person name="Tice H."/>
            <person name="Bruce D."/>
            <person name="Goodwin L."/>
            <person name="Pitluck S."/>
            <person name="Kyrpides N."/>
            <person name="Mavromatis K."/>
            <person name="Ivanova N."/>
            <person name="Ovchinnikova G."/>
            <person name="Chertkov O."/>
            <person name="Detter J.C."/>
            <person name="Han C."/>
            <person name="Larimer F."/>
            <person name="Land M."/>
            <person name="Hauser L."/>
            <person name="Markowitz V."/>
            <person name="Cheng J.-F."/>
            <person name="Hugenholtz P."/>
            <person name="Woyke T."/>
            <person name="Wu D."/>
            <person name="Tindall B."/>
            <person name="Pomrenke H.G."/>
            <person name="Brambilla E."/>
            <person name="Klenk H.-P."/>
            <person name="Eisen J.A."/>
        </authorList>
    </citation>
    <scope>NUCLEOTIDE SEQUENCE [LARGE SCALE GENOMIC DNA]</scope>
    <source>
        <strain evidence="4">ATCC 33744 / DSM 2228 / GSL</strain>
    </source>
</reference>
<dbReference type="Gene3D" id="1.10.150.280">
    <property type="entry name" value="AF1531-like domain"/>
    <property type="match status" value="1"/>
</dbReference>
<dbReference type="STRING" id="572479.Hprae_0404"/>
<dbReference type="KEGG" id="hpk:Hprae_0404"/>
<dbReference type="InterPro" id="IPR035681">
    <property type="entry name" value="ComA-like_MBL"/>
</dbReference>
<dbReference type="eggNOG" id="COG1555">
    <property type="taxonomic scope" value="Bacteria"/>
</dbReference>
<keyword evidence="4" id="KW-1185">Reference proteome</keyword>
<evidence type="ECO:0000259" key="2">
    <source>
        <dbReference type="SMART" id="SM00849"/>
    </source>
</evidence>
<dbReference type="InterPro" id="IPR036866">
    <property type="entry name" value="RibonucZ/Hydroxyglut_hydro"/>
</dbReference>
<dbReference type="Proteomes" id="UP000006866">
    <property type="component" value="Chromosome"/>
</dbReference>
<dbReference type="CDD" id="cd07731">
    <property type="entry name" value="ComA-like_MBL-fold"/>
    <property type="match status" value="1"/>
</dbReference>
<dbReference type="eggNOG" id="COG2333">
    <property type="taxonomic scope" value="Bacteria"/>
</dbReference>
<dbReference type="AlphaFoldDB" id="E3DNT4"/>
<dbReference type="NCBIfam" id="TIGR00426">
    <property type="entry name" value="competence protein ComEA helix-hairpin-helix repeat region"/>
    <property type="match status" value="1"/>
</dbReference>
<dbReference type="PANTHER" id="PTHR30619">
    <property type="entry name" value="DNA INTERNALIZATION/COMPETENCE PROTEIN COMEC/REC2"/>
    <property type="match status" value="1"/>
</dbReference>
<dbReference type="SMART" id="SM00849">
    <property type="entry name" value="Lactamase_B"/>
    <property type="match status" value="1"/>
</dbReference>
<dbReference type="RefSeq" id="WP_014552591.1">
    <property type="nucleotide sequence ID" value="NC_017455.1"/>
</dbReference>
<protein>
    <submittedName>
        <fullName evidence="3">Competence protein ComEA helix-hairpin-helix repeat protein</fullName>
    </submittedName>
</protein>
<evidence type="ECO:0000313" key="4">
    <source>
        <dbReference type="Proteomes" id="UP000006866"/>
    </source>
</evidence>
<dbReference type="Gene3D" id="3.60.15.10">
    <property type="entry name" value="Ribonuclease Z/Hydroxyacylglutathione hydrolase-like"/>
    <property type="match status" value="1"/>
</dbReference>
<dbReference type="EMBL" id="CP002175">
    <property type="protein sequence ID" value="ADO76558.1"/>
    <property type="molecule type" value="Genomic_DNA"/>
</dbReference>
<gene>
    <name evidence="3" type="ordered locus">Hprae_0404</name>
</gene>
<dbReference type="PANTHER" id="PTHR30619:SF7">
    <property type="entry name" value="BETA-LACTAMASE DOMAIN PROTEIN"/>
    <property type="match status" value="1"/>
</dbReference>
<dbReference type="OrthoDB" id="9761531at2"/>
<dbReference type="InterPro" id="IPR001279">
    <property type="entry name" value="Metallo-B-lactamas"/>
</dbReference>
<dbReference type="InterPro" id="IPR052159">
    <property type="entry name" value="Competence_DNA_uptake"/>
</dbReference>
<evidence type="ECO:0000313" key="3">
    <source>
        <dbReference type="EMBL" id="ADO76558.1"/>
    </source>
</evidence>
<dbReference type="SUPFAM" id="SSF56281">
    <property type="entry name" value="Metallo-hydrolase/oxidoreductase"/>
    <property type="match status" value="1"/>
</dbReference>
<dbReference type="Pfam" id="PF00753">
    <property type="entry name" value="Lactamase_B"/>
    <property type="match status" value="1"/>
</dbReference>
<dbReference type="HOGENOM" id="CLU_010363_0_1_9"/>